<name>A0ABR4AHL7_9LECA</name>
<keyword evidence="4" id="KW-1185">Reference proteome</keyword>
<dbReference type="EMBL" id="JBEFKJ010000008">
    <property type="protein sequence ID" value="KAL2044670.1"/>
    <property type="molecule type" value="Genomic_DNA"/>
</dbReference>
<dbReference type="Proteomes" id="UP001590950">
    <property type="component" value="Unassembled WGS sequence"/>
</dbReference>
<proteinExistence type="predicted"/>
<protein>
    <recommendedName>
        <fullName evidence="2">Rhodopsin domain-containing protein</fullName>
    </recommendedName>
</protein>
<reference evidence="3 4" key="1">
    <citation type="submission" date="2024-09" db="EMBL/GenBank/DDBJ databases">
        <title>Rethinking Asexuality: The Enigmatic Case of Functional Sexual Genes in Lepraria (Stereocaulaceae).</title>
        <authorList>
            <person name="Doellman M."/>
            <person name="Sun Y."/>
            <person name="Barcenas-Pena A."/>
            <person name="Lumbsch H.T."/>
            <person name="Grewe F."/>
        </authorList>
    </citation>
    <scope>NUCLEOTIDE SEQUENCE [LARGE SCALE GENOMIC DNA]</scope>
    <source>
        <strain evidence="3 4">Mercado 3170</strain>
    </source>
</reference>
<comment type="caution">
    <text evidence="3">The sequence shown here is derived from an EMBL/GenBank/DDBJ whole genome shotgun (WGS) entry which is preliminary data.</text>
</comment>
<feature type="domain" description="Rhodopsin" evidence="2">
    <location>
        <begin position="4"/>
        <end position="55"/>
    </location>
</feature>
<evidence type="ECO:0000313" key="3">
    <source>
        <dbReference type="EMBL" id="KAL2044670.1"/>
    </source>
</evidence>
<organism evidence="3 4">
    <name type="scientific">Stereocaulon virgatum</name>
    <dbReference type="NCBI Taxonomy" id="373712"/>
    <lineage>
        <taxon>Eukaryota</taxon>
        <taxon>Fungi</taxon>
        <taxon>Dikarya</taxon>
        <taxon>Ascomycota</taxon>
        <taxon>Pezizomycotina</taxon>
        <taxon>Lecanoromycetes</taxon>
        <taxon>OSLEUM clade</taxon>
        <taxon>Lecanoromycetidae</taxon>
        <taxon>Lecanorales</taxon>
        <taxon>Lecanorineae</taxon>
        <taxon>Stereocaulaceae</taxon>
        <taxon>Stereocaulon</taxon>
    </lineage>
</organism>
<keyword evidence="1" id="KW-0472">Membrane</keyword>
<accession>A0ABR4AHL7</accession>
<evidence type="ECO:0000313" key="4">
    <source>
        <dbReference type="Proteomes" id="UP001590950"/>
    </source>
</evidence>
<dbReference type="Pfam" id="PF20684">
    <property type="entry name" value="Fung_rhodopsin"/>
    <property type="match status" value="1"/>
</dbReference>
<sequence>MMSLAYGAIKLSVLFSYRRLFVVNQDTRFGVVTIAAIVIIILWTIAVFFNTIFYCGVHIDVISGNLLEIFQDCPDAFTAVITFFASDLGTGVIVLSFHYQWYKCSPPLLIQASTDESRSGDSTSV</sequence>
<dbReference type="InterPro" id="IPR049326">
    <property type="entry name" value="Rhodopsin_dom_fungi"/>
</dbReference>
<feature type="transmembrane region" description="Helical" evidence="1">
    <location>
        <begin position="76"/>
        <end position="99"/>
    </location>
</feature>
<keyword evidence="1" id="KW-1133">Transmembrane helix</keyword>
<evidence type="ECO:0000256" key="1">
    <source>
        <dbReference type="SAM" id="Phobius"/>
    </source>
</evidence>
<gene>
    <name evidence="3" type="ORF">N7G274_002444</name>
</gene>
<feature type="transmembrane region" description="Helical" evidence="1">
    <location>
        <begin position="30"/>
        <end position="55"/>
    </location>
</feature>
<evidence type="ECO:0000259" key="2">
    <source>
        <dbReference type="Pfam" id="PF20684"/>
    </source>
</evidence>
<keyword evidence="1" id="KW-0812">Transmembrane</keyword>